<name>A0A9P9X4Q4_9PEZI</name>
<dbReference type="PANTHER" id="PTHR35408">
    <property type="entry name" value="CHROMOSOME 15, WHOLE GENOME SHOTGUN SEQUENCE"/>
    <property type="match status" value="1"/>
</dbReference>
<dbReference type="AlphaFoldDB" id="A0A9P9X4Q4"/>
<dbReference type="InterPro" id="IPR029044">
    <property type="entry name" value="Nucleotide-diphossugar_trans"/>
</dbReference>
<feature type="compositionally biased region" description="Polar residues" evidence="1">
    <location>
        <begin position="54"/>
        <end position="68"/>
    </location>
</feature>
<keyword evidence="2" id="KW-0472">Membrane</keyword>
<dbReference type="SUPFAM" id="SSF53448">
    <property type="entry name" value="Nucleotide-diphospho-sugar transferases"/>
    <property type="match status" value="1"/>
</dbReference>
<dbReference type="InterPro" id="IPR057688">
    <property type="entry name" value="DUF7928"/>
</dbReference>
<protein>
    <recommendedName>
        <fullName evidence="7">Glycosyltransferase 2-like domain-containing protein</fullName>
    </recommendedName>
</protein>
<dbReference type="EMBL" id="SDAQ01000125">
    <property type="protein sequence ID" value="KAI3536234.1"/>
    <property type="molecule type" value="Genomic_DNA"/>
</dbReference>
<evidence type="ECO:0000259" key="3">
    <source>
        <dbReference type="Pfam" id="PF13632"/>
    </source>
</evidence>
<evidence type="ECO:0000256" key="1">
    <source>
        <dbReference type="SAM" id="MobiDB-lite"/>
    </source>
</evidence>
<dbReference type="OrthoDB" id="38531at2759"/>
<gene>
    <name evidence="5" type="ORF">CABS02_12609</name>
</gene>
<dbReference type="InterPro" id="IPR001173">
    <property type="entry name" value="Glyco_trans_2-like"/>
</dbReference>
<feature type="domain" description="Glycosyltransferase 2-like" evidence="3">
    <location>
        <begin position="562"/>
        <end position="775"/>
    </location>
</feature>
<keyword evidence="2" id="KW-0812">Transmembrane</keyword>
<dbReference type="PANTHER" id="PTHR35408:SF1">
    <property type="entry name" value="GLYCOSYLTRANSFERASE 2-LIKE DOMAIN-CONTAINING PROTEIN"/>
    <property type="match status" value="1"/>
</dbReference>
<reference evidence="5" key="1">
    <citation type="submission" date="2019-01" db="EMBL/GenBank/DDBJ databases">
        <title>Colletotrichum abscissum LGMF1257.</title>
        <authorList>
            <person name="Baroncelli R."/>
        </authorList>
    </citation>
    <scope>NUCLEOTIDE SEQUENCE</scope>
    <source>
        <strain evidence="5">Ca142</strain>
    </source>
</reference>
<dbReference type="Gene3D" id="3.90.550.10">
    <property type="entry name" value="Spore Coat Polysaccharide Biosynthesis Protein SpsA, Chain A"/>
    <property type="match status" value="1"/>
</dbReference>
<keyword evidence="6" id="KW-1185">Reference proteome</keyword>
<organism evidence="5 6">
    <name type="scientific">Colletotrichum abscissum</name>
    <dbReference type="NCBI Taxonomy" id="1671311"/>
    <lineage>
        <taxon>Eukaryota</taxon>
        <taxon>Fungi</taxon>
        <taxon>Dikarya</taxon>
        <taxon>Ascomycota</taxon>
        <taxon>Pezizomycotina</taxon>
        <taxon>Sordariomycetes</taxon>
        <taxon>Hypocreomycetidae</taxon>
        <taxon>Glomerellales</taxon>
        <taxon>Glomerellaceae</taxon>
        <taxon>Colletotrichum</taxon>
        <taxon>Colletotrichum acutatum species complex</taxon>
    </lineage>
</organism>
<feature type="region of interest" description="Disordered" evidence="1">
    <location>
        <begin position="52"/>
        <end position="97"/>
    </location>
</feature>
<comment type="caution">
    <text evidence="5">The sequence shown here is derived from an EMBL/GenBank/DDBJ whole genome shotgun (WGS) entry which is preliminary data.</text>
</comment>
<feature type="transmembrane region" description="Helical" evidence="2">
    <location>
        <begin position="831"/>
        <end position="851"/>
    </location>
</feature>
<dbReference type="Pfam" id="PF25550">
    <property type="entry name" value="DUF7928"/>
    <property type="match status" value="1"/>
</dbReference>
<feature type="transmembrane region" description="Helical" evidence="2">
    <location>
        <begin position="315"/>
        <end position="336"/>
    </location>
</feature>
<feature type="transmembrane region" description="Helical" evidence="2">
    <location>
        <begin position="752"/>
        <end position="775"/>
    </location>
</feature>
<dbReference type="Pfam" id="PF13632">
    <property type="entry name" value="Glyco_trans_2_3"/>
    <property type="match status" value="1"/>
</dbReference>
<evidence type="ECO:0000256" key="2">
    <source>
        <dbReference type="SAM" id="Phobius"/>
    </source>
</evidence>
<sequence>TGYPDQHSFHSLTINHPVLSSPQGGKWFDQFVVRSFHSLHKMKAFKTYFAPDQASGQTEAEPSKPTTLQPIAPQPKPQAAERPAPYRTHSARTSARQSTVSLALTAGMRDKHASSIIDLRADVTVHSIYQDQLRKMYASAWNLGEGVVLKKGRNDYVCAPPQLSTVPNGFFDMVTQLNVSCAMTVNTPVIQSIIHGLLNSGEPLNSIPLAGGLQLQVLQRMTDLPRCQKHHFAAFVLDPPLLTVWDDDANRLHARAESLEHMIISYIWRNEGGDEEDGDEKNEKQAGVNVEELSPAALEEALKAEVRPVRLTSSIMVSAALCLSVACLGLGYRNLALESTIDGSYTRWALLAVTPLTLFISLFFFLSISGNIFQILGPISSVHANSKNYSGKAPRRLGPHRGELPHVTIQMPVYKEGLNAVIKPTVLSLKTAISTYEMQGGSASIFVNDDGMQLISEDEASARREFYEEHNMGWVARPGHNPKPSDPTVQPFIRRGRFKKASNMNYALMTSNRVEEKLKQINRGSRWSQDSEDQAYEQALAEVLEESEGRTWAEGNIRMGDYILLIDSDTRVPRDCFLDAVSEMEASPEVAIIQYTSGVMQVSDSFFEKAVTWFTQMIYTMITFAVANGDISPFVGHNAILRWSALQDAASYMEDGYEKFWSESHVSEDFDMALRLQTSGYSIRYGAYTGDGFKEGVSLTVYDELARWEKYAYGCNELLFHPFRFWLTRGPFTPLFRRFVFSNIAFYRKVTILSYIGTYYAIGASWILTLMNYFLTGWFFGYYDKYYLDSFAIFFSIIVVFPLAGNVALAVLRYRLGQKSLLGALWDNFKWMPVFTIFLGGISLHVSKALLCHFFEIDIQWGATSKEVENCNFMEEIPKIIKSFAGTFIFTALGIALIVCGYYVFPVQWQIRYFATIFPVAISITSHFCLPVLLNPALMKFTF</sequence>
<evidence type="ECO:0008006" key="7">
    <source>
        <dbReference type="Google" id="ProtNLM"/>
    </source>
</evidence>
<proteinExistence type="predicted"/>
<feature type="transmembrane region" description="Helical" evidence="2">
    <location>
        <begin position="911"/>
        <end position="934"/>
    </location>
</feature>
<feature type="transmembrane region" description="Helical" evidence="2">
    <location>
        <begin position="884"/>
        <end position="905"/>
    </location>
</feature>
<evidence type="ECO:0000313" key="5">
    <source>
        <dbReference type="EMBL" id="KAI3536234.1"/>
    </source>
</evidence>
<feature type="domain" description="DUF7928" evidence="4">
    <location>
        <begin position="120"/>
        <end position="276"/>
    </location>
</feature>
<dbReference type="Proteomes" id="UP001056436">
    <property type="component" value="Unassembled WGS sequence"/>
</dbReference>
<feature type="non-terminal residue" evidence="5">
    <location>
        <position position="943"/>
    </location>
</feature>
<evidence type="ECO:0000259" key="4">
    <source>
        <dbReference type="Pfam" id="PF25550"/>
    </source>
</evidence>
<feature type="transmembrane region" description="Helical" evidence="2">
    <location>
        <begin position="348"/>
        <end position="368"/>
    </location>
</feature>
<accession>A0A9P9X4Q4</accession>
<keyword evidence="2" id="KW-1133">Transmembrane helix</keyword>
<evidence type="ECO:0000313" key="6">
    <source>
        <dbReference type="Proteomes" id="UP001056436"/>
    </source>
</evidence>
<feature type="transmembrane region" description="Helical" evidence="2">
    <location>
        <begin position="787"/>
        <end position="811"/>
    </location>
</feature>